<dbReference type="EMBL" id="LR862145">
    <property type="protein sequence ID" value="CAD1825840.1"/>
    <property type="molecule type" value="Genomic_DNA"/>
</dbReference>
<keyword evidence="9" id="KW-0479">Metal-binding</keyword>
<dbReference type="GO" id="GO:0016787">
    <property type="term" value="F:hydrolase activity"/>
    <property type="evidence" value="ECO:0007669"/>
    <property type="project" value="UniProtKB-KW"/>
</dbReference>
<evidence type="ECO:0000256" key="1">
    <source>
        <dbReference type="ARBA" id="ARBA00004604"/>
    </source>
</evidence>
<evidence type="ECO:0000256" key="2">
    <source>
        <dbReference type="ARBA" id="ARBA00006673"/>
    </source>
</evidence>
<protein>
    <recommendedName>
        <fullName evidence="11">C2H2-type domain-containing protein</fullName>
    </recommendedName>
</protein>
<feature type="compositionally biased region" description="Acidic residues" evidence="10">
    <location>
        <begin position="100"/>
        <end position="109"/>
    </location>
</feature>
<proteinExistence type="inferred from homology"/>
<dbReference type="InterPro" id="IPR041232">
    <property type="entry name" value="NPL"/>
</dbReference>
<keyword evidence="9" id="KW-0863">Zinc-finger</keyword>
<keyword evidence="5" id="KW-0156">Chromatin regulator</keyword>
<dbReference type="Pfam" id="PF17800">
    <property type="entry name" value="NPL"/>
    <property type="match status" value="1"/>
</dbReference>
<evidence type="ECO:0000259" key="11">
    <source>
        <dbReference type="PROSITE" id="PS50157"/>
    </source>
</evidence>
<feature type="domain" description="C2H2-type" evidence="11">
    <location>
        <begin position="273"/>
        <end position="301"/>
    </location>
</feature>
<evidence type="ECO:0000313" key="12">
    <source>
        <dbReference type="EMBL" id="CAD1825840.1"/>
    </source>
</evidence>
<dbReference type="AlphaFoldDB" id="A0A6V7P4W8"/>
<keyword evidence="9" id="KW-0862">Zinc</keyword>
<keyword evidence="3" id="KW-0678">Repressor</keyword>
<dbReference type="GO" id="GO:0008270">
    <property type="term" value="F:zinc ion binding"/>
    <property type="evidence" value="ECO:0007669"/>
    <property type="project" value="UniProtKB-KW"/>
</dbReference>
<accession>A0A6V7P4W8</accession>
<evidence type="ECO:0000256" key="6">
    <source>
        <dbReference type="ARBA" id="ARBA00023015"/>
    </source>
</evidence>
<dbReference type="PROSITE" id="PS00028">
    <property type="entry name" value="ZINC_FINGER_C2H2_1"/>
    <property type="match status" value="1"/>
</dbReference>
<evidence type="ECO:0000256" key="4">
    <source>
        <dbReference type="ARBA" id="ARBA00022801"/>
    </source>
</evidence>
<feature type="compositionally biased region" description="Basic and acidic residues" evidence="10">
    <location>
        <begin position="207"/>
        <end position="219"/>
    </location>
</feature>
<feature type="region of interest" description="Disordered" evidence="10">
    <location>
        <begin position="95"/>
        <end position="272"/>
    </location>
</feature>
<evidence type="ECO:0000256" key="3">
    <source>
        <dbReference type="ARBA" id="ARBA00022491"/>
    </source>
</evidence>
<dbReference type="GO" id="GO:0005730">
    <property type="term" value="C:nucleolus"/>
    <property type="evidence" value="ECO:0007669"/>
    <property type="project" value="UniProtKB-SubCell"/>
</dbReference>
<keyword evidence="4" id="KW-0378">Hydrolase</keyword>
<sequence>MEFWGIEVKPGETVKCDPGDDRYLHLSQASLGETKKDRGSESVPIYVKFNDQKLVLGTLSTDKVPQISYDLVFEKEFELSNSSKNASVYFLGYKTPSDFGDTDSEDEDIPLGLSSNGKPMVKEEEVKPAAAKNNTAKADASAAKTKVKIEEPNKASSKQEADDEDDDDESEEDASDDEDGDEDMLEGEEDSDDEDDSDSSDEEEEETTPKKAESKKRPAEPASKSGKKAKLASPAVGQKQVGGHVATPHPAKLVGKTPASNKQQQTPKSVGSVTCKSCSKKFNSENALQAHTKAKHSAGKEANLKALGVLVLEKDSYGTVLSKLILWRRIAMVYCIAYRYYPGTYRYPSVIRELLPRVAKADAGYRYGIGPVPVLQVLDREQGGDLGWNSDRRRRCAEKPFERAYVVVAPIGDWASAWFLFF</sequence>
<dbReference type="Gene3D" id="2.60.120.340">
    <property type="entry name" value="Nucleoplasmin core domain"/>
    <property type="match status" value="1"/>
</dbReference>
<dbReference type="InterPro" id="IPR013087">
    <property type="entry name" value="Znf_C2H2_type"/>
</dbReference>
<comment type="similarity">
    <text evidence="2">Belongs to the histone deacetylase HD2 family.</text>
</comment>
<keyword evidence="8" id="KW-0539">Nucleus</keyword>
<evidence type="ECO:0000256" key="5">
    <source>
        <dbReference type="ARBA" id="ARBA00022853"/>
    </source>
</evidence>
<reference evidence="12" key="1">
    <citation type="submission" date="2020-07" db="EMBL/GenBank/DDBJ databases">
        <authorList>
            <person name="Lin J."/>
        </authorList>
    </citation>
    <scope>NUCLEOTIDE SEQUENCE</scope>
</reference>
<comment type="subcellular location">
    <subcellularLocation>
        <location evidence="1">Nucleus</location>
        <location evidence="1">Nucleolus</location>
    </subcellularLocation>
</comment>
<feature type="compositionally biased region" description="Polar residues" evidence="10">
    <location>
        <begin position="258"/>
        <end position="272"/>
    </location>
</feature>
<evidence type="ECO:0000256" key="9">
    <source>
        <dbReference type="PROSITE-ProRule" id="PRU00042"/>
    </source>
</evidence>
<name>A0A6V7P4W8_ANACO</name>
<feature type="compositionally biased region" description="Acidic residues" evidence="10">
    <location>
        <begin position="161"/>
        <end position="206"/>
    </location>
</feature>
<gene>
    <name evidence="12" type="ORF">CB5_LOCUS9051</name>
</gene>
<feature type="compositionally biased region" description="Basic and acidic residues" evidence="10">
    <location>
        <begin position="147"/>
        <end position="160"/>
    </location>
</feature>
<keyword evidence="7" id="KW-0804">Transcription</keyword>
<organism evidence="12">
    <name type="scientific">Ananas comosus var. bracteatus</name>
    <name type="common">red pineapple</name>
    <dbReference type="NCBI Taxonomy" id="296719"/>
    <lineage>
        <taxon>Eukaryota</taxon>
        <taxon>Viridiplantae</taxon>
        <taxon>Streptophyta</taxon>
        <taxon>Embryophyta</taxon>
        <taxon>Tracheophyta</taxon>
        <taxon>Spermatophyta</taxon>
        <taxon>Magnoliopsida</taxon>
        <taxon>Liliopsida</taxon>
        <taxon>Poales</taxon>
        <taxon>Bromeliaceae</taxon>
        <taxon>Bromelioideae</taxon>
        <taxon>Ananas</taxon>
    </lineage>
</organism>
<evidence type="ECO:0000256" key="8">
    <source>
        <dbReference type="ARBA" id="ARBA00023242"/>
    </source>
</evidence>
<dbReference type="FunFam" id="2.60.120.340:FF:000004">
    <property type="entry name" value="Histone deacetylase HDT1"/>
    <property type="match status" value="1"/>
</dbReference>
<dbReference type="PROSITE" id="PS50157">
    <property type="entry name" value="ZINC_FINGER_C2H2_2"/>
    <property type="match status" value="1"/>
</dbReference>
<evidence type="ECO:0000256" key="7">
    <source>
        <dbReference type="ARBA" id="ARBA00023163"/>
    </source>
</evidence>
<feature type="compositionally biased region" description="Low complexity" evidence="10">
    <location>
        <begin position="128"/>
        <end position="144"/>
    </location>
</feature>
<keyword evidence="6" id="KW-0805">Transcription regulation</keyword>
<dbReference type="GO" id="GO:0006325">
    <property type="term" value="P:chromatin organization"/>
    <property type="evidence" value="ECO:0007669"/>
    <property type="project" value="UniProtKB-KW"/>
</dbReference>
<evidence type="ECO:0000256" key="10">
    <source>
        <dbReference type="SAM" id="MobiDB-lite"/>
    </source>
</evidence>